<dbReference type="InterPro" id="IPR022764">
    <property type="entry name" value="Peptidase_S54_rhomboid_dom"/>
</dbReference>
<dbReference type="OrthoDB" id="9807874at2"/>
<keyword evidence="6 7" id="KW-0472">Membrane</keyword>
<comment type="similarity">
    <text evidence="2">Belongs to the peptidase S54 family.</text>
</comment>
<evidence type="ECO:0000259" key="8">
    <source>
        <dbReference type="Pfam" id="PF01694"/>
    </source>
</evidence>
<dbReference type="STRING" id="568872.GA0070624_2721"/>
<evidence type="ECO:0000256" key="3">
    <source>
        <dbReference type="ARBA" id="ARBA00022692"/>
    </source>
</evidence>
<keyword evidence="10" id="KW-1185">Reference proteome</keyword>
<keyword evidence="5 7" id="KW-1133">Transmembrane helix</keyword>
<evidence type="ECO:0000256" key="5">
    <source>
        <dbReference type="ARBA" id="ARBA00022989"/>
    </source>
</evidence>
<evidence type="ECO:0000256" key="6">
    <source>
        <dbReference type="ARBA" id="ARBA00023136"/>
    </source>
</evidence>
<comment type="subcellular location">
    <subcellularLocation>
        <location evidence="1">Membrane</location>
        <topology evidence="1">Multi-pass membrane protein</topology>
    </subcellularLocation>
</comment>
<feature type="transmembrane region" description="Helical" evidence="7">
    <location>
        <begin position="208"/>
        <end position="225"/>
    </location>
</feature>
<proteinExistence type="inferred from homology"/>
<feature type="domain" description="Peptidase S54 rhomboid" evidence="8">
    <location>
        <begin position="136"/>
        <end position="272"/>
    </location>
</feature>
<gene>
    <name evidence="9" type="ORF">GA0070624_2721</name>
</gene>
<feature type="transmembrane region" description="Helical" evidence="7">
    <location>
        <begin position="154"/>
        <end position="172"/>
    </location>
</feature>
<keyword evidence="9" id="KW-0645">Protease</keyword>
<dbReference type="EMBL" id="FMHV01000002">
    <property type="protein sequence ID" value="SCL23354.1"/>
    <property type="molecule type" value="Genomic_DNA"/>
</dbReference>
<evidence type="ECO:0000313" key="10">
    <source>
        <dbReference type="Proteomes" id="UP000199413"/>
    </source>
</evidence>
<dbReference type="Proteomes" id="UP000199413">
    <property type="component" value="Unassembled WGS sequence"/>
</dbReference>
<dbReference type="AlphaFoldDB" id="A0A1C6S1V3"/>
<feature type="transmembrane region" description="Helical" evidence="7">
    <location>
        <begin position="237"/>
        <end position="253"/>
    </location>
</feature>
<organism evidence="9 10">
    <name type="scientific">Micromonospora rhizosphaerae</name>
    <dbReference type="NCBI Taxonomy" id="568872"/>
    <lineage>
        <taxon>Bacteria</taxon>
        <taxon>Bacillati</taxon>
        <taxon>Actinomycetota</taxon>
        <taxon>Actinomycetes</taxon>
        <taxon>Micromonosporales</taxon>
        <taxon>Micromonosporaceae</taxon>
        <taxon>Micromonospora</taxon>
    </lineage>
</organism>
<feature type="transmembrane region" description="Helical" evidence="7">
    <location>
        <begin position="72"/>
        <end position="92"/>
    </location>
</feature>
<dbReference type="PANTHER" id="PTHR43731:SF14">
    <property type="entry name" value="PRESENILIN-ASSOCIATED RHOMBOID-LIKE PROTEIN, MITOCHONDRIAL"/>
    <property type="match status" value="1"/>
</dbReference>
<dbReference type="RefSeq" id="WP_091340983.1">
    <property type="nucleotide sequence ID" value="NZ_FMHV01000002.1"/>
</dbReference>
<dbReference type="PANTHER" id="PTHR43731">
    <property type="entry name" value="RHOMBOID PROTEASE"/>
    <property type="match status" value="1"/>
</dbReference>
<dbReference type="Pfam" id="PF01694">
    <property type="entry name" value="Rhomboid"/>
    <property type="match status" value="1"/>
</dbReference>
<dbReference type="GO" id="GO:0004252">
    <property type="term" value="F:serine-type endopeptidase activity"/>
    <property type="evidence" value="ECO:0007669"/>
    <property type="project" value="InterPro"/>
</dbReference>
<accession>A0A1C6S1V3</accession>
<feature type="transmembrane region" description="Helical" evidence="7">
    <location>
        <begin position="184"/>
        <end position="202"/>
    </location>
</feature>
<keyword evidence="4" id="KW-0378">Hydrolase</keyword>
<dbReference type="InterPro" id="IPR035952">
    <property type="entry name" value="Rhomboid-like_sf"/>
</dbReference>
<dbReference type="Gene3D" id="1.20.1540.10">
    <property type="entry name" value="Rhomboid-like"/>
    <property type="match status" value="1"/>
</dbReference>
<dbReference type="GO" id="GO:0016020">
    <property type="term" value="C:membrane"/>
    <property type="evidence" value="ECO:0007669"/>
    <property type="project" value="UniProtKB-SubCell"/>
</dbReference>
<name>A0A1C6S1V3_9ACTN</name>
<evidence type="ECO:0000256" key="4">
    <source>
        <dbReference type="ARBA" id="ARBA00022801"/>
    </source>
</evidence>
<protein>
    <submittedName>
        <fullName evidence="9">Membrane associated serine protease, rhomboid family</fullName>
    </submittedName>
</protein>
<evidence type="ECO:0000256" key="1">
    <source>
        <dbReference type="ARBA" id="ARBA00004141"/>
    </source>
</evidence>
<keyword evidence="3 7" id="KW-0812">Transmembrane</keyword>
<evidence type="ECO:0000313" key="9">
    <source>
        <dbReference type="EMBL" id="SCL23354.1"/>
    </source>
</evidence>
<evidence type="ECO:0000256" key="7">
    <source>
        <dbReference type="SAM" id="Phobius"/>
    </source>
</evidence>
<dbReference type="GO" id="GO:0006508">
    <property type="term" value="P:proteolysis"/>
    <property type="evidence" value="ECO:0007669"/>
    <property type="project" value="UniProtKB-KW"/>
</dbReference>
<sequence length="311" mass="34330">MDTLNTEQPPSEANTTCFRHPRRETYVRCTRCDRSICPDCMREAPVGFRCPECVRDENRTIRQSRTVFGGRAVSQPVVTYVLIALNVLVYLVELVRPSIVDQFDNLGTGLVDDSGRYFLDDGGSYDGYQYVGIAHGEWYRLITSVFLHTLPTQGFFGITHILFNMYWLWLLGRILEERLGMARFLAVYLLAALGGSVLFFLIAPTEGAIGASGATYGLAACYYVVSRRLRYEPLDRTRMIIWLTVWMVVSAGFTAWQGHLGGLLVGGAAAVGMAYAPQQRRGLVQAAVAVALLALLVAVVMLKALSIGAAP</sequence>
<feature type="transmembrane region" description="Helical" evidence="7">
    <location>
        <begin position="283"/>
        <end position="305"/>
    </location>
</feature>
<reference evidence="10" key="1">
    <citation type="submission" date="2016-06" db="EMBL/GenBank/DDBJ databases">
        <authorList>
            <person name="Varghese N."/>
            <person name="Submissions Spin"/>
        </authorList>
    </citation>
    <scope>NUCLEOTIDE SEQUENCE [LARGE SCALE GENOMIC DNA]</scope>
    <source>
        <strain evidence="10">DSM 45431</strain>
    </source>
</reference>
<dbReference type="InterPro" id="IPR050925">
    <property type="entry name" value="Rhomboid_protease_S54"/>
</dbReference>
<dbReference type="SUPFAM" id="SSF144091">
    <property type="entry name" value="Rhomboid-like"/>
    <property type="match status" value="1"/>
</dbReference>
<evidence type="ECO:0000256" key="2">
    <source>
        <dbReference type="ARBA" id="ARBA00009045"/>
    </source>
</evidence>